<dbReference type="Proteomes" id="UP000003704">
    <property type="component" value="Unassembled WGS sequence"/>
</dbReference>
<dbReference type="EMBL" id="AKGD01000001">
    <property type="protein sequence ID" value="EIT70184.1"/>
    <property type="molecule type" value="Genomic_DNA"/>
</dbReference>
<dbReference type="EMBL" id="AKGD01000001">
    <property type="protein sequence ID" value="EIT69997.1"/>
    <property type="molecule type" value="Genomic_DNA"/>
</dbReference>
<dbReference type="RefSeq" id="WP_007183280.1">
    <property type="nucleotide sequence ID" value="NZ_AKGD01000001.1"/>
</dbReference>
<dbReference type="Pfam" id="PF20441">
    <property type="entry name" value="TerL_nuclease"/>
    <property type="match status" value="1"/>
</dbReference>
<protein>
    <submittedName>
        <fullName evidence="4">Putative phage terminase, large subunit</fullName>
    </submittedName>
</protein>
<sequence>MDWTTACPDWADRLRAGESIIPPPIFPDEAEKALEIFKQLRIVDAPGSPTFGEACAPWVFELVASIFGSYDAESGRRLITEWFICLPKKNSKSTIAAGIMMTALILNWRQSGEFAILAPTIEVAGNSFTPARDMVQRDDDLDALMHVQGHTKTITHRESNATLKVVAADSNTVGGKKSVGTLVDELWLFGKQANAENMLREAVGGLASRPEGFVIYLTTQSDDAPAGVFKQKLQYARGVRDGTIHDPRFVPIIFEHPTEMVERKEHLLAENLALVNPNLGYSVDREFLMREYRKARESGDESFIGFMAKHGNVEIGLALKSDGWPGAEFWGQQARQMLTLESLLERCEVVDVGVDGGGLDDLLGLAVVGRDRETREWLAWCHAWAHPSVLERRKAEAPRFRDFEKAGDLTLVKQLGEDIEDLAEIVAGIHARELLDKIGMDPAGIGAIIDALVAAAVPQDKIVGVSQGWRLGGAIKTTERALAEGRLLHCGQALMAWCAGNAKIEQRANSTVVTKQASGTAKIDPLMALFNAVSLIALNPPAQKRKFQMFFAGGRPAGTNQRDPASAGFRR</sequence>
<evidence type="ECO:0000313" key="3">
    <source>
        <dbReference type="EMBL" id="EIT69997.1"/>
    </source>
</evidence>
<dbReference type="InterPro" id="IPR046461">
    <property type="entry name" value="TerL_ATPase"/>
</dbReference>
<feature type="domain" description="Terminase large subunit-like ATPase" evidence="1">
    <location>
        <begin position="58"/>
        <end position="237"/>
    </location>
</feature>
<dbReference type="PANTHER" id="PTHR41287">
    <property type="match status" value="1"/>
</dbReference>
<accession>I7ZE62</accession>
<dbReference type="Gene3D" id="3.40.50.300">
    <property type="entry name" value="P-loop containing nucleotide triphosphate hydrolases"/>
    <property type="match status" value="1"/>
</dbReference>
<evidence type="ECO:0000313" key="4">
    <source>
        <dbReference type="EMBL" id="EIT70184.1"/>
    </source>
</evidence>
<dbReference type="InterPro" id="IPR046462">
    <property type="entry name" value="TerL_nuclease"/>
</dbReference>
<dbReference type="Pfam" id="PF03354">
    <property type="entry name" value="TerL_ATPase"/>
    <property type="match status" value="1"/>
</dbReference>
<dbReference type="AlphaFoldDB" id="I7ZE62"/>
<dbReference type="STRING" id="1172194.WQQ_01340"/>
<evidence type="ECO:0000259" key="2">
    <source>
        <dbReference type="Pfam" id="PF20441"/>
    </source>
</evidence>
<dbReference type="PANTHER" id="PTHR41287:SF1">
    <property type="entry name" value="PROTEIN YMFN"/>
    <property type="match status" value="1"/>
</dbReference>
<evidence type="ECO:0000259" key="1">
    <source>
        <dbReference type="Pfam" id="PF03354"/>
    </source>
</evidence>
<proteinExistence type="predicted"/>
<evidence type="ECO:0000313" key="5">
    <source>
        <dbReference type="Proteomes" id="UP000003704"/>
    </source>
</evidence>
<reference evidence="4" key="2">
    <citation type="submission" date="2012-05" db="EMBL/GenBank/DDBJ databases">
        <authorList>
            <person name="Park J.-H."/>
            <person name="Zylstra G.J."/>
            <person name="Chae J.-C."/>
        </authorList>
    </citation>
    <scope>NUCLEOTIDE SEQUENCE</scope>
    <source>
        <strain evidence="4">AP103</strain>
    </source>
</reference>
<keyword evidence="5" id="KW-1185">Reference proteome</keyword>
<dbReference type="OrthoDB" id="9760250at2"/>
<dbReference type="PATRIC" id="fig|1172194.4.peg.128"/>
<organism evidence="4 5">
    <name type="scientific">Hydrocarboniphaga effusa AP103</name>
    <dbReference type="NCBI Taxonomy" id="1172194"/>
    <lineage>
        <taxon>Bacteria</taxon>
        <taxon>Pseudomonadati</taxon>
        <taxon>Pseudomonadota</taxon>
        <taxon>Gammaproteobacteria</taxon>
        <taxon>Nevskiales</taxon>
        <taxon>Nevskiaceae</taxon>
        <taxon>Hydrocarboniphaga</taxon>
    </lineage>
</organism>
<dbReference type="InterPro" id="IPR005021">
    <property type="entry name" value="Terminase_largesu-like"/>
</dbReference>
<dbReference type="GO" id="GO:0004519">
    <property type="term" value="F:endonuclease activity"/>
    <property type="evidence" value="ECO:0007669"/>
    <property type="project" value="InterPro"/>
</dbReference>
<name>I7ZE62_9GAMM</name>
<feature type="domain" description="Terminase large subunit-like endonuclease" evidence="2">
    <location>
        <begin position="275"/>
        <end position="534"/>
    </location>
</feature>
<dbReference type="InterPro" id="IPR027417">
    <property type="entry name" value="P-loop_NTPase"/>
</dbReference>
<comment type="caution">
    <text evidence="4">The sequence shown here is derived from an EMBL/GenBank/DDBJ whole genome shotgun (WGS) entry which is preliminary data.</text>
</comment>
<reference evidence="4 5" key="1">
    <citation type="journal article" date="2012" name="J. Bacteriol.">
        <title>Genome Sequence of n-Alkane-Degrading Hydrocarboniphaga effusa Strain AP103T (ATCC BAA-332T).</title>
        <authorList>
            <person name="Chang H.K."/>
            <person name="Zylstra G.J."/>
            <person name="Chae J.C."/>
        </authorList>
    </citation>
    <scope>NUCLEOTIDE SEQUENCE [LARGE SCALE GENOMIC DNA]</scope>
    <source>
        <strain evidence="4 5">AP103</strain>
    </source>
</reference>
<gene>
    <name evidence="3" type="ORF">WQQ_01340</name>
    <name evidence="4" type="ORF">WQQ_03210</name>
</gene>